<dbReference type="AlphaFoldDB" id="A0A0N4UGP1"/>
<name>A0A0N4UGP1_DRAME</name>
<reference evidence="3" key="1">
    <citation type="submission" date="2017-02" db="UniProtKB">
        <authorList>
            <consortium name="WormBaseParasite"/>
        </authorList>
    </citation>
    <scope>IDENTIFICATION</scope>
</reference>
<sequence length="231" mass="26790">LSAMCSPEEGITASIDFDQPFSGKIYSMEYSTVHECIYFNTVEMKSILFTIPIHRCGTRFTKNTRNVIDSMENRVYIQMDKDAQTGLDRQYSFMCQLVPTLESTSSVPWLQNAKANQIIFSDRHNWGNWPIYPLSAETKRQEMQKWEIEQKILEKSSSHADSPQQTSLSNADIFSERTVLDMQKWKEKVFIPTDKRPRVHKNQIANHVISSTIGKSAFNESIIPITRYIFF</sequence>
<evidence type="ECO:0000313" key="3">
    <source>
        <dbReference type="WBParaSite" id="DME_0000667001-mRNA-1"/>
    </source>
</evidence>
<protein>
    <submittedName>
        <fullName evidence="3">ZP domain-containing protein</fullName>
    </submittedName>
</protein>
<dbReference type="WBParaSite" id="DME_0000667001-mRNA-1">
    <property type="protein sequence ID" value="DME_0000667001-mRNA-1"/>
    <property type="gene ID" value="DME_0000667001"/>
</dbReference>
<dbReference type="PANTHER" id="PTHR46560:SF12">
    <property type="entry name" value="ZP DOMAIN-CONTAINING PROTEIN"/>
    <property type="match status" value="1"/>
</dbReference>
<organism evidence="2 3">
    <name type="scientific">Dracunculus medinensis</name>
    <name type="common">Guinea worm</name>
    <dbReference type="NCBI Taxonomy" id="318479"/>
    <lineage>
        <taxon>Eukaryota</taxon>
        <taxon>Metazoa</taxon>
        <taxon>Ecdysozoa</taxon>
        <taxon>Nematoda</taxon>
        <taxon>Chromadorea</taxon>
        <taxon>Rhabditida</taxon>
        <taxon>Spirurina</taxon>
        <taxon>Dracunculoidea</taxon>
        <taxon>Dracunculidae</taxon>
        <taxon>Dracunculus</taxon>
    </lineage>
</organism>
<dbReference type="Proteomes" id="UP000038040">
    <property type="component" value="Unplaced"/>
</dbReference>
<evidence type="ECO:0000313" key="2">
    <source>
        <dbReference type="Proteomes" id="UP000038040"/>
    </source>
</evidence>
<accession>A0A0N4UGP1</accession>
<evidence type="ECO:0000259" key="1">
    <source>
        <dbReference type="Pfam" id="PF25057"/>
    </source>
</evidence>
<proteinExistence type="predicted"/>
<dbReference type="InterPro" id="IPR056953">
    <property type="entry name" value="CUT_N"/>
</dbReference>
<dbReference type="PANTHER" id="PTHR46560">
    <property type="entry name" value="CYPHER, ISOFORM B"/>
    <property type="match status" value="1"/>
</dbReference>
<dbReference type="Pfam" id="PF25057">
    <property type="entry name" value="CUT_N"/>
    <property type="match status" value="1"/>
</dbReference>
<feature type="domain" description="Cuticlin N-terminal" evidence="1">
    <location>
        <begin position="8"/>
        <end position="95"/>
    </location>
</feature>